<name>A0AC34FYZ5_9BILA</name>
<organism evidence="1 2">
    <name type="scientific">Panagrolaimus sp. ES5</name>
    <dbReference type="NCBI Taxonomy" id="591445"/>
    <lineage>
        <taxon>Eukaryota</taxon>
        <taxon>Metazoa</taxon>
        <taxon>Ecdysozoa</taxon>
        <taxon>Nematoda</taxon>
        <taxon>Chromadorea</taxon>
        <taxon>Rhabditida</taxon>
        <taxon>Tylenchina</taxon>
        <taxon>Panagrolaimomorpha</taxon>
        <taxon>Panagrolaimoidea</taxon>
        <taxon>Panagrolaimidae</taxon>
        <taxon>Panagrolaimus</taxon>
    </lineage>
</organism>
<evidence type="ECO:0000313" key="1">
    <source>
        <dbReference type="Proteomes" id="UP000887579"/>
    </source>
</evidence>
<reference evidence="2" key="1">
    <citation type="submission" date="2022-11" db="UniProtKB">
        <authorList>
            <consortium name="WormBaseParasite"/>
        </authorList>
    </citation>
    <scope>IDENTIFICATION</scope>
</reference>
<evidence type="ECO:0000313" key="2">
    <source>
        <dbReference type="WBParaSite" id="ES5_v2.g22532.t1"/>
    </source>
</evidence>
<dbReference type="WBParaSite" id="ES5_v2.g22532.t1">
    <property type="protein sequence ID" value="ES5_v2.g22532.t1"/>
    <property type="gene ID" value="ES5_v2.g22532"/>
</dbReference>
<dbReference type="Proteomes" id="UP000887579">
    <property type="component" value="Unplaced"/>
</dbReference>
<accession>A0AC34FYZ5</accession>
<proteinExistence type="predicted"/>
<protein>
    <submittedName>
        <fullName evidence="2">Transducer of regulated CREB activity N-terminal domain-containing protein</fullName>
    </submittedName>
</protein>
<sequence>MSGNHGSSTPRKFSEKIAMMLRKQNEDQNAFADVMSDVRTITKKPSMSPGSSDGSPLGGPPTDMGNMMQYNMQQQQQQQPNNMLGAIPPYPMTSGWNRPGGSLPNVHQMAQNPAEAYNWGYWPGQPVQQNHPQQSQSYAQSHRTRSPGAQHYNDRMHPYRKSNERIPQHDISNPANLHLQPPESSWSK</sequence>